<feature type="region of interest" description="Disordered" evidence="1">
    <location>
        <begin position="38"/>
        <end position="63"/>
    </location>
</feature>
<sequence>MVRKKTTGAAACAFATALVIGLAGCTSSEPDPDQVLQELQESAAAEAGSPSAEAPASKSPKEVAVEDAKAAVQEYYRVKNLATSDPTKFDIEMYETVATGTNLSSLRDEYNIYVANEGHSVGELKIDSIKVIKVDLTNKPKADPPVVPSIELAVCIDSTDFDIVGKDGKSVVKDGAVERSIDKLGLRHDDYPNGNWIVEYVANGNEVKPC</sequence>
<reference evidence="3 4" key="1">
    <citation type="journal article" date="2019" name="Int. J. Syst. Evol. Microbiol.">
        <title>The Global Catalogue of Microorganisms (GCM) 10K type strain sequencing project: providing services to taxonomists for standard genome sequencing and annotation.</title>
        <authorList>
            <consortium name="The Broad Institute Genomics Platform"/>
            <consortium name="The Broad Institute Genome Sequencing Center for Infectious Disease"/>
            <person name="Wu L."/>
            <person name="Ma J."/>
        </authorList>
    </citation>
    <scope>NUCLEOTIDE SEQUENCE [LARGE SCALE GENOMIC DNA]</scope>
    <source>
        <strain evidence="3 4">JCM 14326</strain>
    </source>
</reference>
<feature type="chain" id="PRO_5046884142" description="Secreted protein" evidence="2">
    <location>
        <begin position="24"/>
        <end position="210"/>
    </location>
</feature>
<feature type="signal peptide" evidence="2">
    <location>
        <begin position="1"/>
        <end position="23"/>
    </location>
</feature>
<comment type="caution">
    <text evidence="3">The sequence shown here is derived from an EMBL/GenBank/DDBJ whole genome shotgun (WGS) entry which is preliminary data.</text>
</comment>
<protein>
    <recommendedName>
        <fullName evidence="5">Secreted protein</fullName>
    </recommendedName>
</protein>
<evidence type="ECO:0000256" key="2">
    <source>
        <dbReference type="SAM" id="SignalP"/>
    </source>
</evidence>
<accession>A0ABN2NBT2</accession>
<evidence type="ECO:0000313" key="3">
    <source>
        <dbReference type="EMBL" id="GAA1860955.1"/>
    </source>
</evidence>
<keyword evidence="2" id="KW-0732">Signal</keyword>
<feature type="compositionally biased region" description="Low complexity" evidence="1">
    <location>
        <begin position="38"/>
        <end position="58"/>
    </location>
</feature>
<evidence type="ECO:0000313" key="4">
    <source>
        <dbReference type="Proteomes" id="UP001501094"/>
    </source>
</evidence>
<dbReference type="Proteomes" id="UP001501094">
    <property type="component" value="Unassembled WGS sequence"/>
</dbReference>
<name>A0ABN2NBT2_9MICO</name>
<dbReference type="RefSeq" id="WP_344101819.1">
    <property type="nucleotide sequence ID" value="NZ_BAAANL010000003.1"/>
</dbReference>
<gene>
    <name evidence="3" type="ORF">GCM10009751_18260</name>
</gene>
<organism evidence="3 4">
    <name type="scientific">Myceligenerans crystallogenes</name>
    <dbReference type="NCBI Taxonomy" id="316335"/>
    <lineage>
        <taxon>Bacteria</taxon>
        <taxon>Bacillati</taxon>
        <taxon>Actinomycetota</taxon>
        <taxon>Actinomycetes</taxon>
        <taxon>Micrococcales</taxon>
        <taxon>Promicromonosporaceae</taxon>
        <taxon>Myceligenerans</taxon>
    </lineage>
</organism>
<dbReference type="EMBL" id="BAAANL010000003">
    <property type="protein sequence ID" value="GAA1860955.1"/>
    <property type="molecule type" value="Genomic_DNA"/>
</dbReference>
<evidence type="ECO:0000256" key="1">
    <source>
        <dbReference type="SAM" id="MobiDB-lite"/>
    </source>
</evidence>
<evidence type="ECO:0008006" key="5">
    <source>
        <dbReference type="Google" id="ProtNLM"/>
    </source>
</evidence>
<keyword evidence="4" id="KW-1185">Reference proteome</keyword>
<proteinExistence type="predicted"/>
<dbReference type="PROSITE" id="PS51257">
    <property type="entry name" value="PROKAR_LIPOPROTEIN"/>
    <property type="match status" value="1"/>
</dbReference>